<dbReference type="PANTHER" id="PTHR33420">
    <property type="entry name" value="FIMBRIAL SUBUNIT ELFA-RELATED"/>
    <property type="match status" value="1"/>
</dbReference>
<dbReference type="InterPro" id="IPR008966">
    <property type="entry name" value="Adhesion_dom_sf"/>
</dbReference>
<dbReference type="InterPro" id="IPR050263">
    <property type="entry name" value="Bact_Fimbrial_Adh_Pro"/>
</dbReference>
<dbReference type="AlphaFoldDB" id="A0A5C1NBL1"/>
<organism evidence="7 8">
    <name type="scientific">Halomonas binhaiensis</name>
    <dbReference type="NCBI Taxonomy" id="2562282"/>
    <lineage>
        <taxon>Bacteria</taxon>
        <taxon>Pseudomonadati</taxon>
        <taxon>Pseudomonadota</taxon>
        <taxon>Gammaproteobacteria</taxon>
        <taxon>Oceanospirillales</taxon>
        <taxon>Halomonadaceae</taxon>
        <taxon>Halomonas</taxon>
    </lineage>
</organism>
<dbReference type="GO" id="GO:0009289">
    <property type="term" value="C:pilus"/>
    <property type="evidence" value="ECO:0007669"/>
    <property type="project" value="UniProtKB-SubCell"/>
</dbReference>
<dbReference type="InterPro" id="IPR036937">
    <property type="entry name" value="Adhesion_dom_fimbrial_sf"/>
</dbReference>
<evidence type="ECO:0000313" key="7">
    <source>
        <dbReference type="EMBL" id="QEM80330.1"/>
    </source>
</evidence>
<evidence type="ECO:0000313" key="8">
    <source>
        <dbReference type="Proteomes" id="UP000324285"/>
    </source>
</evidence>
<reference evidence="7" key="1">
    <citation type="submission" date="2021-02" db="EMBL/GenBank/DDBJ databases">
        <title>Strain Y2R2, a novel species of the genus Halomonas.</title>
        <authorList>
            <person name="Huang H."/>
        </authorList>
    </citation>
    <scope>NUCLEOTIDE SEQUENCE</scope>
    <source>
        <strain evidence="7">Y2R2</strain>
    </source>
</reference>
<dbReference type="KEGG" id="hbh:E4T21_01215"/>
<dbReference type="RefSeq" id="WP_149282800.1">
    <property type="nucleotide sequence ID" value="NZ_CP038437.2"/>
</dbReference>
<proteinExistence type="inferred from homology"/>
<keyword evidence="3 5" id="KW-0732">Signal</keyword>
<evidence type="ECO:0000259" key="6">
    <source>
        <dbReference type="Pfam" id="PF00419"/>
    </source>
</evidence>
<feature type="domain" description="Fimbrial-type adhesion" evidence="6">
    <location>
        <begin position="202"/>
        <end position="347"/>
    </location>
</feature>
<evidence type="ECO:0000256" key="1">
    <source>
        <dbReference type="ARBA" id="ARBA00004561"/>
    </source>
</evidence>
<dbReference type="PROSITE" id="PS51257">
    <property type="entry name" value="PROKAR_LIPOPROTEIN"/>
    <property type="match status" value="1"/>
</dbReference>
<comment type="similarity">
    <text evidence="2">Belongs to the fimbrial protein family.</text>
</comment>
<evidence type="ECO:0000256" key="3">
    <source>
        <dbReference type="ARBA" id="ARBA00022729"/>
    </source>
</evidence>
<feature type="signal peptide" evidence="5">
    <location>
        <begin position="1"/>
        <end position="20"/>
    </location>
</feature>
<evidence type="ECO:0000256" key="5">
    <source>
        <dbReference type="SAM" id="SignalP"/>
    </source>
</evidence>
<dbReference type="PANTHER" id="PTHR33420:SF3">
    <property type="entry name" value="FIMBRIAL SUBUNIT ELFA"/>
    <property type="match status" value="1"/>
</dbReference>
<evidence type="ECO:0000256" key="4">
    <source>
        <dbReference type="ARBA" id="ARBA00023263"/>
    </source>
</evidence>
<dbReference type="Gene3D" id="2.60.40.1090">
    <property type="entry name" value="Fimbrial-type adhesion domain"/>
    <property type="match status" value="1"/>
</dbReference>
<keyword evidence="4" id="KW-0281">Fimbrium</keyword>
<dbReference type="SUPFAM" id="SSF49401">
    <property type="entry name" value="Bacterial adhesins"/>
    <property type="match status" value="1"/>
</dbReference>
<dbReference type="OrthoDB" id="8970968at2"/>
<dbReference type="Proteomes" id="UP000324285">
    <property type="component" value="Chromosome"/>
</dbReference>
<dbReference type="Pfam" id="PF00419">
    <property type="entry name" value="Fimbrial"/>
    <property type="match status" value="1"/>
</dbReference>
<gene>
    <name evidence="7" type="ORF">E4T21_01215</name>
</gene>
<keyword evidence="8" id="KW-1185">Reference proteome</keyword>
<dbReference type="GO" id="GO:0043709">
    <property type="term" value="P:cell adhesion involved in single-species biofilm formation"/>
    <property type="evidence" value="ECO:0007669"/>
    <property type="project" value="TreeGrafter"/>
</dbReference>
<dbReference type="InterPro" id="IPR000259">
    <property type="entry name" value="Adhesion_dom_fimbrial"/>
</dbReference>
<evidence type="ECO:0000256" key="2">
    <source>
        <dbReference type="ARBA" id="ARBA00006671"/>
    </source>
</evidence>
<accession>A0A5C1NBL1</accession>
<dbReference type="EMBL" id="CP038437">
    <property type="protein sequence ID" value="QEM80330.1"/>
    <property type="molecule type" value="Genomic_DNA"/>
</dbReference>
<name>A0A5C1NBL1_9GAMM</name>
<sequence>MKRFFYIACLFLLLPSMSWAACSGPASVDIPYPAFSVNNGDPIPMHNPMINDTLDWTPEFQADQDIAYSTCPIRPTSSVVRGVGSIIPGVSYSDQYGTYAVYDIPGVDGIGYVLRARAKVTDWVAIGNQETTIRTISPTDGDSTRLFFSIRLYAYGAPPPGNYTIPKTTLAQWGVRDENGALLQDIGWIPINTEVTSLVINTVSCSVTSPSEQTAVLPVVGNSEFFGAGSTTSASASFQFSLNCPPEVALHAVMTDGVNPGNTSDTLTLTSDSTASGVGVQIFREGQATPIAFGPDSPVAGTVNQWFVGTGSNSYVLPFEARYVQTTGNRVTPGTVNSLATITFSYQ</sequence>
<comment type="subcellular location">
    <subcellularLocation>
        <location evidence="1">Fimbrium</location>
    </subcellularLocation>
</comment>
<protein>
    <submittedName>
        <fullName evidence="7">Fimbrial protein</fullName>
    </submittedName>
</protein>
<feature type="chain" id="PRO_5022878795" evidence="5">
    <location>
        <begin position="21"/>
        <end position="347"/>
    </location>
</feature>